<dbReference type="AlphaFoldDB" id="A0A2P5EYW5"/>
<dbReference type="GO" id="GO:0047769">
    <property type="term" value="F:arogenate dehydratase activity"/>
    <property type="evidence" value="ECO:0007669"/>
    <property type="project" value="TreeGrafter"/>
</dbReference>
<dbReference type="GO" id="GO:0009507">
    <property type="term" value="C:chloroplast"/>
    <property type="evidence" value="ECO:0007669"/>
    <property type="project" value="TreeGrafter"/>
</dbReference>
<name>A0A2P5EYW5_TREOI</name>
<dbReference type="InterPro" id="IPR045865">
    <property type="entry name" value="ACT-like_dom_sf"/>
</dbReference>
<dbReference type="STRING" id="63057.A0A2P5EYW5"/>
<comment type="caution">
    <text evidence="1">The sequence shown here is derived from an EMBL/GenBank/DDBJ whole genome shotgun (WGS) entry which is preliminary data.</text>
</comment>
<dbReference type="InParanoid" id="A0A2P5EYW5"/>
<dbReference type="EMBL" id="JXTC01000080">
    <property type="protein sequence ID" value="PON90727.1"/>
    <property type="molecule type" value="Genomic_DNA"/>
</dbReference>
<organism evidence="1 2">
    <name type="scientific">Trema orientale</name>
    <name type="common">Charcoal tree</name>
    <name type="synonym">Celtis orientalis</name>
    <dbReference type="NCBI Taxonomy" id="63057"/>
    <lineage>
        <taxon>Eukaryota</taxon>
        <taxon>Viridiplantae</taxon>
        <taxon>Streptophyta</taxon>
        <taxon>Embryophyta</taxon>
        <taxon>Tracheophyta</taxon>
        <taxon>Spermatophyta</taxon>
        <taxon>Magnoliopsida</taxon>
        <taxon>eudicotyledons</taxon>
        <taxon>Gunneridae</taxon>
        <taxon>Pentapetalae</taxon>
        <taxon>rosids</taxon>
        <taxon>fabids</taxon>
        <taxon>Rosales</taxon>
        <taxon>Cannabaceae</taxon>
        <taxon>Trema</taxon>
    </lineage>
</organism>
<accession>A0A2P5EYW5</accession>
<reference evidence="2" key="1">
    <citation type="submission" date="2016-06" db="EMBL/GenBank/DDBJ databases">
        <title>Parallel loss of symbiosis genes in relatives of nitrogen-fixing non-legume Parasponia.</title>
        <authorList>
            <person name="Van Velzen R."/>
            <person name="Holmer R."/>
            <person name="Bu F."/>
            <person name="Rutten L."/>
            <person name="Van Zeijl A."/>
            <person name="Liu W."/>
            <person name="Santuari L."/>
            <person name="Cao Q."/>
            <person name="Sharma T."/>
            <person name="Shen D."/>
            <person name="Roswanjaya Y."/>
            <person name="Wardhani T."/>
            <person name="Kalhor M.S."/>
            <person name="Jansen J."/>
            <person name="Van den Hoogen J."/>
            <person name="Gungor B."/>
            <person name="Hartog M."/>
            <person name="Hontelez J."/>
            <person name="Verver J."/>
            <person name="Yang W.-C."/>
            <person name="Schijlen E."/>
            <person name="Repin R."/>
            <person name="Schilthuizen M."/>
            <person name="Schranz E."/>
            <person name="Heidstra R."/>
            <person name="Miyata K."/>
            <person name="Fedorova E."/>
            <person name="Kohlen W."/>
            <person name="Bisseling T."/>
            <person name="Smit S."/>
            <person name="Geurts R."/>
        </authorList>
    </citation>
    <scope>NUCLEOTIDE SEQUENCE [LARGE SCALE GENOMIC DNA]</scope>
    <source>
        <strain evidence="2">cv. RG33-2</strain>
    </source>
</reference>
<dbReference type="GO" id="GO:0009094">
    <property type="term" value="P:L-phenylalanine biosynthetic process"/>
    <property type="evidence" value="ECO:0007669"/>
    <property type="project" value="TreeGrafter"/>
</dbReference>
<dbReference type="Gene3D" id="3.30.70.260">
    <property type="match status" value="1"/>
</dbReference>
<dbReference type="PANTHER" id="PTHR21022">
    <property type="entry name" value="PREPHENATE DEHYDRATASE P PROTEIN"/>
    <property type="match status" value="1"/>
</dbReference>
<dbReference type="SUPFAM" id="SSF55021">
    <property type="entry name" value="ACT-like"/>
    <property type="match status" value="1"/>
</dbReference>
<evidence type="ECO:0000313" key="2">
    <source>
        <dbReference type="Proteomes" id="UP000237000"/>
    </source>
</evidence>
<evidence type="ECO:0000313" key="1">
    <source>
        <dbReference type="EMBL" id="PON90727.1"/>
    </source>
</evidence>
<dbReference type="OrthoDB" id="2414662at2759"/>
<dbReference type="Proteomes" id="UP000237000">
    <property type="component" value="Unassembled WGS sequence"/>
</dbReference>
<proteinExistence type="predicted"/>
<sequence length="88" mass="10290">MAAATPQILFSFSFSRKNAFQVIFRLVDDANVDMAKHFEYMFYVDFEASIPKVRAHNALTEVQESTYFLRVLGSYHMDMTPWSPSRRD</sequence>
<protein>
    <submittedName>
        <fullName evidence="1">Uncharacterized protein</fullName>
    </submittedName>
</protein>
<gene>
    <name evidence="1" type="ORF">TorRG33x02_133650</name>
</gene>
<keyword evidence="2" id="KW-1185">Reference proteome</keyword>
<dbReference type="PANTHER" id="PTHR21022:SF19">
    <property type="entry name" value="PREPHENATE DEHYDRATASE-RELATED"/>
    <property type="match status" value="1"/>
</dbReference>